<organism evidence="1 2">
    <name type="scientific">Strongylocentrotus purpuratus</name>
    <name type="common">Purple sea urchin</name>
    <dbReference type="NCBI Taxonomy" id="7668"/>
    <lineage>
        <taxon>Eukaryota</taxon>
        <taxon>Metazoa</taxon>
        <taxon>Echinodermata</taxon>
        <taxon>Eleutherozoa</taxon>
        <taxon>Echinozoa</taxon>
        <taxon>Echinoidea</taxon>
        <taxon>Euechinoidea</taxon>
        <taxon>Echinacea</taxon>
        <taxon>Camarodonta</taxon>
        <taxon>Echinidea</taxon>
        <taxon>Strongylocentrotidae</taxon>
        <taxon>Strongylocentrotus</taxon>
    </lineage>
</organism>
<dbReference type="InParanoid" id="A0A7M7ND49"/>
<proteinExistence type="predicted"/>
<dbReference type="Proteomes" id="UP000007110">
    <property type="component" value="Unassembled WGS sequence"/>
</dbReference>
<protein>
    <submittedName>
        <fullName evidence="1">Uncharacterized protein</fullName>
    </submittedName>
</protein>
<reference evidence="2" key="1">
    <citation type="submission" date="2015-02" db="EMBL/GenBank/DDBJ databases">
        <title>Genome sequencing for Strongylocentrotus purpuratus.</title>
        <authorList>
            <person name="Murali S."/>
            <person name="Liu Y."/>
            <person name="Vee V."/>
            <person name="English A."/>
            <person name="Wang M."/>
            <person name="Skinner E."/>
            <person name="Han Y."/>
            <person name="Muzny D.M."/>
            <person name="Worley K.C."/>
            <person name="Gibbs R.A."/>
        </authorList>
    </citation>
    <scope>NUCLEOTIDE SEQUENCE</scope>
</reference>
<dbReference type="EnsemblMetazoa" id="XM_030978768">
    <property type="protein sequence ID" value="XP_030834628"/>
    <property type="gene ID" value="LOC115921359"/>
</dbReference>
<keyword evidence="2" id="KW-1185">Reference proteome</keyword>
<dbReference type="KEGG" id="spu:115921359"/>
<dbReference type="AlphaFoldDB" id="A0A7M7ND49"/>
<sequence>MTKLEQSMDIFMRDFREMDAESERRHRAEQRRTTQELFAFEEQQTQIEIEARREEAEKTRVASRENTQMLADTLRQVIQPNQPTFNQIATPQQYQQPPIYFISDDLRLVTWEAMLTIEYRL</sequence>
<evidence type="ECO:0000313" key="2">
    <source>
        <dbReference type="Proteomes" id="UP000007110"/>
    </source>
</evidence>
<dbReference type="GeneID" id="115921359"/>
<evidence type="ECO:0000313" key="1">
    <source>
        <dbReference type="EnsemblMetazoa" id="XP_030834628"/>
    </source>
</evidence>
<reference evidence="1" key="2">
    <citation type="submission" date="2021-01" db="UniProtKB">
        <authorList>
            <consortium name="EnsemblMetazoa"/>
        </authorList>
    </citation>
    <scope>IDENTIFICATION</scope>
</reference>
<accession>A0A7M7ND49</accession>
<name>A0A7M7ND49_STRPU</name>
<dbReference type="RefSeq" id="XP_030834628.1">
    <property type="nucleotide sequence ID" value="XM_030978768.1"/>
</dbReference>